<evidence type="ECO:0000259" key="8">
    <source>
        <dbReference type="PROSITE" id="PS51007"/>
    </source>
</evidence>
<gene>
    <name evidence="9" type="ORF">GCM10011611_04000</name>
</gene>
<dbReference type="PROSITE" id="PS51007">
    <property type="entry name" value="CYTC"/>
    <property type="match status" value="1"/>
</dbReference>
<name>A0A8J2YPA2_9PROT</name>
<keyword evidence="1" id="KW-0813">Transport</keyword>
<dbReference type="InterPro" id="IPR009056">
    <property type="entry name" value="Cyt_c-like_dom"/>
</dbReference>
<reference evidence="9" key="2">
    <citation type="submission" date="2020-09" db="EMBL/GenBank/DDBJ databases">
        <authorList>
            <person name="Sun Q."/>
            <person name="Zhou Y."/>
        </authorList>
    </citation>
    <scope>NUCLEOTIDE SEQUENCE</scope>
    <source>
        <strain evidence="9">CGMCC 1.15725</strain>
    </source>
</reference>
<dbReference type="PANTHER" id="PTHR11961">
    <property type="entry name" value="CYTOCHROME C"/>
    <property type="match status" value="1"/>
</dbReference>
<sequence>MRWMGFTAAAAAFFVLGAVATSGTARADGDATAGQVIFKKCALCHSPDTGVNKIGPSLHGIVGRHSASIANFNYSPAMKAFDKTWDAAQLDTYLTDPKSVVPGTKMIFPGLKEEKDRQDVIAYLSTLK</sequence>
<evidence type="ECO:0000256" key="2">
    <source>
        <dbReference type="ARBA" id="ARBA00022617"/>
    </source>
</evidence>
<keyword evidence="5 6" id="KW-0408">Iron</keyword>
<accession>A0A8J2YPA2</accession>
<dbReference type="EMBL" id="BMJQ01000001">
    <property type="protein sequence ID" value="GGF01710.1"/>
    <property type="molecule type" value="Genomic_DNA"/>
</dbReference>
<keyword evidence="7" id="KW-0732">Signal</keyword>
<feature type="chain" id="PRO_5035278245" evidence="7">
    <location>
        <begin position="28"/>
        <end position="128"/>
    </location>
</feature>
<evidence type="ECO:0000256" key="3">
    <source>
        <dbReference type="ARBA" id="ARBA00022723"/>
    </source>
</evidence>
<feature type="domain" description="Cytochrome c" evidence="8">
    <location>
        <begin position="29"/>
        <end position="128"/>
    </location>
</feature>
<dbReference type="PRINTS" id="PR00604">
    <property type="entry name" value="CYTCHRMECIAB"/>
</dbReference>
<dbReference type="InterPro" id="IPR002327">
    <property type="entry name" value="Cyt_c_1A/1B"/>
</dbReference>
<protein>
    <submittedName>
        <fullName evidence="9">Cytochrome C protein</fullName>
    </submittedName>
</protein>
<dbReference type="Pfam" id="PF00034">
    <property type="entry name" value="Cytochrom_C"/>
    <property type="match status" value="1"/>
</dbReference>
<reference evidence="9" key="1">
    <citation type="journal article" date="2014" name="Int. J. Syst. Evol. Microbiol.">
        <title>Complete genome sequence of Corynebacterium casei LMG S-19264T (=DSM 44701T), isolated from a smear-ripened cheese.</title>
        <authorList>
            <consortium name="US DOE Joint Genome Institute (JGI-PGF)"/>
            <person name="Walter F."/>
            <person name="Albersmeier A."/>
            <person name="Kalinowski J."/>
            <person name="Ruckert C."/>
        </authorList>
    </citation>
    <scope>NUCLEOTIDE SEQUENCE</scope>
    <source>
        <strain evidence="9">CGMCC 1.15725</strain>
    </source>
</reference>
<dbReference type="SUPFAM" id="SSF46626">
    <property type="entry name" value="Cytochrome c"/>
    <property type="match status" value="1"/>
</dbReference>
<evidence type="ECO:0000256" key="6">
    <source>
        <dbReference type="PROSITE-ProRule" id="PRU00433"/>
    </source>
</evidence>
<dbReference type="Gene3D" id="1.10.760.10">
    <property type="entry name" value="Cytochrome c-like domain"/>
    <property type="match status" value="1"/>
</dbReference>
<evidence type="ECO:0000313" key="10">
    <source>
        <dbReference type="Proteomes" id="UP000646365"/>
    </source>
</evidence>
<evidence type="ECO:0000256" key="4">
    <source>
        <dbReference type="ARBA" id="ARBA00022982"/>
    </source>
</evidence>
<evidence type="ECO:0000313" key="9">
    <source>
        <dbReference type="EMBL" id="GGF01710.1"/>
    </source>
</evidence>
<keyword evidence="2 6" id="KW-0349">Heme</keyword>
<keyword evidence="3 6" id="KW-0479">Metal-binding</keyword>
<keyword evidence="4" id="KW-0249">Electron transport</keyword>
<comment type="caution">
    <text evidence="9">The sequence shown here is derived from an EMBL/GenBank/DDBJ whole genome shotgun (WGS) entry which is preliminary data.</text>
</comment>
<keyword evidence="10" id="KW-1185">Reference proteome</keyword>
<dbReference type="AlphaFoldDB" id="A0A8J2YPA2"/>
<dbReference type="InterPro" id="IPR036909">
    <property type="entry name" value="Cyt_c-like_dom_sf"/>
</dbReference>
<dbReference type="GO" id="GO:0020037">
    <property type="term" value="F:heme binding"/>
    <property type="evidence" value="ECO:0007669"/>
    <property type="project" value="InterPro"/>
</dbReference>
<feature type="signal peptide" evidence="7">
    <location>
        <begin position="1"/>
        <end position="27"/>
    </location>
</feature>
<dbReference type="GO" id="GO:0046872">
    <property type="term" value="F:metal ion binding"/>
    <property type="evidence" value="ECO:0007669"/>
    <property type="project" value="UniProtKB-KW"/>
</dbReference>
<evidence type="ECO:0000256" key="7">
    <source>
        <dbReference type="SAM" id="SignalP"/>
    </source>
</evidence>
<proteinExistence type="predicted"/>
<dbReference type="GO" id="GO:0009055">
    <property type="term" value="F:electron transfer activity"/>
    <property type="evidence" value="ECO:0007669"/>
    <property type="project" value="InterPro"/>
</dbReference>
<organism evidence="9 10">
    <name type="scientific">Aliidongia dinghuensis</name>
    <dbReference type="NCBI Taxonomy" id="1867774"/>
    <lineage>
        <taxon>Bacteria</taxon>
        <taxon>Pseudomonadati</taxon>
        <taxon>Pseudomonadota</taxon>
        <taxon>Alphaproteobacteria</taxon>
        <taxon>Rhodospirillales</taxon>
        <taxon>Dongiaceae</taxon>
        <taxon>Aliidongia</taxon>
    </lineage>
</organism>
<dbReference type="Proteomes" id="UP000646365">
    <property type="component" value="Unassembled WGS sequence"/>
</dbReference>
<evidence type="ECO:0000256" key="5">
    <source>
        <dbReference type="ARBA" id="ARBA00023004"/>
    </source>
</evidence>
<evidence type="ECO:0000256" key="1">
    <source>
        <dbReference type="ARBA" id="ARBA00022448"/>
    </source>
</evidence>